<accession>A0A1I3DHR2</accession>
<reference evidence="4 5" key="1">
    <citation type="submission" date="2016-10" db="EMBL/GenBank/DDBJ databases">
        <authorList>
            <person name="de Groot N.N."/>
        </authorList>
    </citation>
    <scope>NUCLEOTIDE SEQUENCE [LARGE SCALE GENOMIC DNA]</scope>
    <source>
        <strain evidence="4 5">RK1</strain>
    </source>
</reference>
<keyword evidence="5" id="KW-1185">Reference proteome</keyword>
<dbReference type="NCBIfam" id="TIGR01777">
    <property type="entry name" value="yfcH"/>
    <property type="match status" value="1"/>
</dbReference>
<dbReference type="InterPro" id="IPR036291">
    <property type="entry name" value="NAD(P)-bd_dom_sf"/>
</dbReference>
<dbReference type="PANTHER" id="PTHR11092">
    <property type="entry name" value="SUGAR NUCLEOTIDE EPIMERASE RELATED"/>
    <property type="match status" value="1"/>
</dbReference>
<dbReference type="InterPro" id="IPR010099">
    <property type="entry name" value="SDR39U1"/>
</dbReference>
<dbReference type="STRING" id="1477437.SAMN05444682_101472"/>
<protein>
    <recommendedName>
        <fullName evidence="6">TIGR01777 family protein</fullName>
    </recommendedName>
</protein>
<dbReference type="Gene3D" id="3.40.50.720">
    <property type="entry name" value="NAD(P)-binding Rossmann-like Domain"/>
    <property type="match status" value="1"/>
</dbReference>
<sequence>MNNIANKGRILVTGATGLVGGALVPALVGSGYAVNALSRYKRASELPNVRFFQWDIAANKVDESCLDGVCAIIHLAGENIAALPWSNARKRLLRDSRIQSILMLYDLLHKRKDHEVTTVVSASASGYYGDRGDERITEDKPPALDFLGNTCKDWEHTVGEGRALGLRTVSLRSGVILSAQGGIFSKFAGFVKKGLGAVPGTGRQWLPWIHIADAVAMYIFALEHNGIHGVYNMIAPAQVTFSAFVRSTAEALKKPLWLPNIPQFLLKAVMGQMSEMLLGSTRMSAEKIQNAGFKFRYPEIKTAVASLIPQL</sequence>
<proteinExistence type="inferred from homology"/>
<name>A0A1I3DHR2_9SPHI</name>
<dbReference type="InterPro" id="IPR001509">
    <property type="entry name" value="Epimerase_deHydtase"/>
</dbReference>
<dbReference type="RefSeq" id="WP_090623674.1">
    <property type="nucleotide sequence ID" value="NZ_FOQO01000001.1"/>
</dbReference>
<dbReference type="Pfam" id="PF01370">
    <property type="entry name" value="Epimerase"/>
    <property type="match status" value="1"/>
</dbReference>
<evidence type="ECO:0000259" key="2">
    <source>
        <dbReference type="Pfam" id="PF01370"/>
    </source>
</evidence>
<dbReference type="PANTHER" id="PTHR11092:SF0">
    <property type="entry name" value="EPIMERASE FAMILY PROTEIN SDR39U1"/>
    <property type="match status" value="1"/>
</dbReference>
<feature type="domain" description="NAD-dependent epimerase/dehydratase" evidence="2">
    <location>
        <begin position="10"/>
        <end position="232"/>
    </location>
</feature>
<organism evidence="4 5">
    <name type="scientific">Parapedobacter indicus</name>
    <dbReference type="NCBI Taxonomy" id="1477437"/>
    <lineage>
        <taxon>Bacteria</taxon>
        <taxon>Pseudomonadati</taxon>
        <taxon>Bacteroidota</taxon>
        <taxon>Sphingobacteriia</taxon>
        <taxon>Sphingobacteriales</taxon>
        <taxon>Sphingobacteriaceae</taxon>
        <taxon>Parapedobacter</taxon>
    </lineage>
</organism>
<comment type="similarity">
    <text evidence="1">Belongs to the NAD(P)-dependent epimerase/dehydratase family. SDR39U1 subfamily.</text>
</comment>
<evidence type="ECO:0000256" key="1">
    <source>
        <dbReference type="ARBA" id="ARBA00009353"/>
    </source>
</evidence>
<dbReference type="AlphaFoldDB" id="A0A1I3DHR2"/>
<dbReference type="Pfam" id="PF08338">
    <property type="entry name" value="DUF1731"/>
    <property type="match status" value="1"/>
</dbReference>
<dbReference type="OrthoDB" id="9801773at2"/>
<evidence type="ECO:0000313" key="4">
    <source>
        <dbReference type="EMBL" id="SFH86265.1"/>
    </source>
</evidence>
<dbReference type="InterPro" id="IPR013549">
    <property type="entry name" value="DUF1731"/>
</dbReference>
<dbReference type="SUPFAM" id="SSF51735">
    <property type="entry name" value="NAD(P)-binding Rossmann-fold domains"/>
    <property type="match status" value="1"/>
</dbReference>
<feature type="domain" description="DUF1731" evidence="3">
    <location>
        <begin position="261"/>
        <end position="306"/>
    </location>
</feature>
<dbReference type="EMBL" id="FOQO01000001">
    <property type="protein sequence ID" value="SFH86265.1"/>
    <property type="molecule type" value="Genomic_DNA"/>
</dbReference>
<dbReference type="Proteomes" id="UP000198670">
    <property type="component" value="Unassembled WGS sequence"/>
</dbReference>
<evidence type="ECO:0000259" key="3">
    <source>
        <dbReference type="Pfam" id="PF08338"/>
    </source>
</evidence>
<evidence type="ECO:0000313" key="5">
    <source>
        <dbReference type="Proteomes" id="UP000198670"/>
    </source>
</evidence>
<gene>
    <name evidence="4" type="ORF">SAMN05444682_101472</name>
</gene>
<evidence type="ECO:0008006" key="6">
    <source>
        <dbReference type="Google" id="ProtNLM"/>
    </source>
</evidence>